<accession>W4VRH6</accession>
<protein>
    <submittedName>
        <fullName evidence="3">Putative pftaire-interacting factor 1a</fullName>
    </submittedName>
</protein>
<feature type="coiled-coil region" evidence="1">
    <location>
        <begin position="1148"/>
        <end position="1299"/>
    </location>
</feature>
<sequence>TPASNICDNELTTTVTLYLSGKKLNEYQNIDSNNDTDNSDIECLGSLKRKKNLNFVTNSSNKNSKIISENSQKNFSEKIITNKRLKVEQNNDSSVTNNNNSSNSLLSTNEVMQKVTTKPPIPPKPDLQKLQPPTRTKRKIRDEGNSLITIHKLTAQNEQMRLEISELKTNLSSERNAVSVLRAQQEAELRKSRNECKKLQEIVQNFRNKTSATILLNTAQNQNGKKSQRDECCSPISGGPGGGIGVSNQTQKDNEINKLNQEMSVLKEANKHLEDKIQMSSEAEKRKSIDLSELKDSYEMRLTQMSKSAKNEMNRMLEELKSKERNIGMLKKEILSLKDGKNNSKSKIAVKSNVQSSSEMRKLKEIEQNDNNAASCNEDNNNKVDGTECLTNNNFKLNKTMTTCGNDYIQSMPHDMPERMMEAHMELHNNSSNGSSSNNCNNNNKTNTISDTDSALSSAPSSLSPQPLIGENSIDIWRMEPNKQQHDAELNELQEKYDLIRKDFCKAKEQMIELEKTLMKTRDCNKSHKLNKSLEYLEQREEKLLKETHELSEQNELLEFRIIELEESHDKWSLRSHSTPDTKDVWTDTEKEHDDLLMMSDRSDSGVTSPNSHQHLDDQQSVSPCDLSLMDQMPTDDVRKRILTMSKRACYDEEDKLCLLQILSLLNNLEALSQDQELSGDDISLDMQNNKYKISDFPYSDINHSTATTTTVNKLLLKNHPHLHPHHPHGNKMIATVQPYTSSGGSSNSSNCSNSSTSSMNSKDEIHNSQRIMPEYNPKKNLAKSWTNLSLQESGVFVDEALLTQSTQTELEDFPCLDKTNAELCAEIEKLNKFREKIEECNVKKGRNGVKLIPTVTPAPANSQLSNEKLDACDKKRLKYYIDRLTLVENKLAVYESSGDVQIRSLAERLQREIQLESWVKQLSEKLEKLEENNLQLEEERCELEEIENDTRLRLQRLEVDLEIMGQRNLELEMSRNSYQTKYQDAKDNVISLEECLHKCEERIFILEEHESELKHRLELITAFMPVILLYNTWQVQESNYHAINYDPSESTDYMENKNRTLQIRLNELLNREKELTQNINELNRAYNETLENADNLWAQMEKEYKDKMTKYESIELTLKAKMSQLEERLNKDSEYAHERIMYLEEAENSLKLRLSKLNKDNKELMMKHTALMEEYTILKDDYMKLQNYLKGPAAENLEKEKRKIACLEEELSLSTRMLKEVEEVHKNEVNILKCHLTSAKKELTHIEVTNSELREEVETLEVRIRELLNVRKFDEEKIKQLSEELQFKQSQLVLMQQAPKTSSRSLAQELEKPVKGTYSKIGYAVHPLTSKFPEFNESSIEDAQSKFPVSRNTKEVKSLAESIIYNAENRAQRSPKSSFVEEARSKFAKWV</sequence>
<feature type="region of interest" description="Disordered" evidence="2">
    <location>
        <begin position="600"/>
        <end position="623"/>
    </location>
</feature>
<geneLocation type="mitochondrion" evidence="3"/>
<keyword evidence="3" id="KW-0496">Mitochondrion</keyword>
<evidence type="ECO:0000256" key="1">
    <source>
        <dbReference type="SAM" id="Coils"/>
    </source>
</evidence>
<organism evidence="3">
    <name type="scientific">Corethrella appendiculata</name>
    <dbReference type="NCBI Taxonomy" id="1370023"/>
    <lineage>
        <taxon>Eukaryota</taxon>
        <taxon>Metazoa</taxon>
        <taxon>Ecdysozoa</taxon>
        <taxon>Arthropoda</taxon>
        <taxon>Hexapoda</taxon>
        <taxon>Insecta</taxon>
        <taxon>Pterygota</taxon>
        <taxon>Neoptera</taxon>
        <taxon>Endopterygota</taxon>
        <taxon>Diptera</taxon>
        <taxon>Nematocera</taxon>
        <taxon>Culicoidea</taxon>
        <taxon>Chaoboridae</taxon>
        <taxon>Corethrella</taxon>
    </lineage>
</organism>
<feature type="compositionally biased region" description="Low complexity" evidence="2">
    <location>
        <begin position="429"/>
        <end position="444"/>
    </location>
</feature>
<feature type="coiled-coil region" evidence="1">
    <location>
        <begin position="1059"/>
        <end position="1104"/>
    </location>
</feature>
<feature type="coiled-coil region" evidence="1">
    <location>
        <begin position="150"/>
        <end position="209"/>
    </location>
</feature>
<feature type="compositionally biased region" description="Low complexity" evidence="2">
    <location>
        <begin position="741"/>
        <end position="761"/>
    </location>
</feature>
<feature type="coiled-coil region" evidence="1">
    <location>
        <begin position="249"/>
        <end position="333"/>
    </location>
</feature>
<feature type="coiled-coil region" evidence="1">
    <location>
        <begin position="527"/>
        <end position="554"/>
    </location>
</feature>
<dbReference type="EMBL" id="GANO01003138">
    <property type="protein sequence ID" value="JAB56733.1"/>
    <property type="molecule type" value="mRNA"/>
</dbReference>
<reference evidence="3" key="1">
    <citation type="journal article" date="2014" name="Insect Biochem. Mol. Biol.">
        <title>An insight into the sialome of the frog biting fly, Corethrella appendiculata.</title>
        <authorList>
            <person name="Ribeiro J.M.C."/>
            <person name="Chagas A.C."/>
            <person name="Pham V.M."/>
            <person name="Lounibos L.P."/>
            <person name="Calvo E."/>
        </authorList>
    </citation>
    <scope>NUCLEOTIDE SEQUENCE</scope>
    <source>
        <tissue evidence="3">Salivary glands</tissue>
    </source>
</reference>
<evidence type="ECO:0000256" key="2">
    <source>
        <dbReference type="SAM" id="MobiDB-lite"/>
    </source>
</evidence>
<feature type="compositionally biased region" description="Polar residues" evidence="2">
    <location>
        <begin position="606"/>
        <end position="623"/>
    </location>
</feature>
<feature type="non-terminal residue" evidence="3">
    <location>
        <position position="1"/>
    </location>
</feature>
<dbReference type="GO" id="GO:0045098">
    <property type="term" value="C:type III intermediate filament"/>
    <property type="evidence" value="ECO:0007669"/>
    <property type="project" value="TreeGrafter"/>
</dbReference>
<feature type="region of interest" description="Disordered" evidence="2">
    <location>
        <begin position="116"/>
        <end position="138"/>
    </location>
</feature>
<keyword evidence="1" id="KW-0175">Coiled coil</keyword>
<dbReference type="PANTHER" id="PTHR34707">
    <property type="entry name" value="VIMENTIN-TYPE INTERMEDIATE FILAMENT-ASSOCIATED COILED-COIL PROTEIN"/>
    <property type="match status" value="1"/>
</dbReference>
<dbReference type="PANTHER" id="PTHR34707:SF1">
    <property type="entry name" value="VIMENTIN-TYPE INTERMEDIATE FILAMENT-ASSOCIATED COILED-COIL PROTEIN"/>
    <property type="match status" value="1"/>
</dbReference>
<feature type="region of interest" description="Disordered" evidence="2">
    <location>
        <begin position="736"/>
        <end position="765"/>
    </location>
</feature>
<feature type="region of interest" description="Disordered" evidence="2">
    <location>
        <begin position="428"/>
        <end position="467"/>
    </location>
</feature>
<proteinExistence type="evidence at transcript level"/>
<name>W4VRH6_9DIPT</name>
<feature type="coiled-coil region" evidence="1">
    <location>
        <begin position="913"/>
        <end position="950"/>
    </location>
</feature>
<evidence type="ECO:0000313" key="3">
    <source>
        <dbReference type="EMBL" id="JAB56733.1"/>
    </source>
</evidence>
<feature type="compositionally biased region" description="Low complexity" evidence="2">
    <location>
        <begin position="454"/>
        <end position="465"/>
    </location>
</feature>